<comment type="caution">
    <text evidence="4">The sequence shown here is derived from an EMBL/GenBank/DDBJ whole genome shotgun (WGS) entry which is preliminary data.</text>
</comment>
<keyword evidence="2" id="KW-0808">Transferase</keyword>
<dbReference type="PANTHER" id="PTHR10509:SF14">
    <property type="entry name" value="CAFFEOYL-COA O-METHYLTRANSFERASE 3-RELATED"/>
    <property type="match status" value="1"/>
</dbReference>
<keyword evidence="3" id="KW-0949">S-adenosyl-L-methionine</keyword>
<keyword evidence="5" id="KW-1185">Reference proteome</keyword>
<dbReference type="GO" id="GO:0008168">
    <property type="term" value="F:methyltransferase activity"/>
    <property type="evidence" value="ECO:0007669"/>
    <property type="project" value="UniProtKB-KW"/>
</dbReference>
<dbReference type="CDD" id="cd02440">
    <property type="entry name" value="AdoMet_MTases"/>
    <property type="match status" value="1"/>
</dbReference>
<evidence type="ECO:0000256" key="2">
    <source>
        <dbReference type="ARBA" id="ARBA00022679"/>
    </source>
</evidence>
<keyword evidence="1 4" id="KW-0489">Methyltransferase</keyword>
<reference evidence="4 5" key="1">
    <citation type="journal article" date="2019" name="Int. J. Syst. Evol. Microbiol.">
        <title>The Global Catalogue of Microorganisms (GCM) 10K type strain sequencing project: providing services to taxonomists for standard genome sequencing and annotation.</title>
        <authorList>
            <consortium name="The Broad Institute Genomics Platform"/>
            <consortium name="The Broad Institute Genome Sequencing Center for Infectious Disease"/>
            <person name="Wu L."/>
            <person name="Ma J."/>
        </authorList>
    </citation>
    <scope>NUCLEOTIDE SEQUENCE [LARGE SCALE GENOMIC DNA]</scope>
    <source>
        <strain evidence="4 5">JCM 15478</strain>
    </source>
</reference>
<dbReference type="GO" id="GO:0032259">
    <property type="term" value="P:methylation"/>
    <property type="evidence" value="ECO:0007669"/>
    <property type="project" value="UniProtKB-KW"/>
</dbReference>
<dbReference type="SUPFAM" id="SSF53335">
    <property type="entry name" value="S-adenosyl-L-methionine-dependent methyltransferases"/>
    <property type="match status" value="1"/>
</dbReference>
<dbReference type="InterPro" id="IPR002935">
    <property type="entry name" value="SAM_O-MeTrfase"/>
</dbReference>
<dbReference type="RefSeq" id="WP_344523732.1">
    <property type="nucleotide sequence ID" value="NZ_BAAAPE010000001.1"/>
</dbReference>
<sequence>MATQLAVTEELLAYVEDVSSPEDEVLTALRTLTAELPGGTSMQVPPTEARFLALLVQLTGAARVLEVGTFTGYSTLAMARALPAGGRLITCDISEKWTDIGAEHWERAGVADRIERRTGDARETLAELRSTEGENSFDLVFVDADKTGYPAYYEAAVGLVRPGGLVVLDNTLFFGRVVDPEADDPDTRAIREVNRLVRGDERVEICVLPLADGLTLARKKTA</sequence>
<dbReference type="InterPro" id="IPR050362">
    <property type="entry name" value="Cation-dep_OMT"/>
</dbReference>
<organism evidence="4 5">
    <name type="scientific">Streptomyces albiaxialis</name>
    <dbReference type="NCBI Taxonomy" id="329523"/>
    <lineage>
        <taxon>Bacteria</taxon>
        <taxon>Bacillati</taxon>
        <taxon>Actinomycetota</taxon>
        <taxon>Actinomycetes</taxon>
        <taxon>Kitasatosporales</taxon>
        <taxon>Streptomycetaceae</taxon>
        <taxon>Streptomyces</taxon>
    </lineage>
</organism>
<dbReference type="Gene3D" id="3.40.50.150">
    <property type="entry name" value="Vaccinia Virus protein VP39"/>
    <property type="match status" value="1"/>
</dbReference>
<proteinExistence type="predicted"/>
<evidence type="ECO:0000313" key="5">
    <source>
        <dbReference type="Proteomes" id="UP001500016"/>
    </source>
</evidence>
<protein>
    <submittedName>
        <fullName evidence="4">Class I SAM-dependent methyltransferase</fullName>
    </submittedName>
</protein>
<name>A0ABN2VKK3_9ACTN</name>
<dbReference type="Pfam" id="PF01596">
    <property type="entry name" value="Methyltransf_3"/>
    <property type="match status" value="1"/>
</dbReference>
<accession>A0ABN2VKK3</accession>
<dbReference type="PANTHER" id="PTHR10509">
    <property type="entry name" value="O-METHYLTRANSFERASE-RELATED"/>
    <property type="match status" value="1"/>
</dbReference>
<dbReference type="Proteomes" id="UP001500016">
    <property type="component" value="Unassembled WGS sequence"/>
</dbReference>
<dbReference type="PROSITE" id="PS51682">
    <property type="entry name" value="SAM_OMT_I"/>
    <property type="match status" value="1"/>
</dbReference>
<dbReference type="InterPro" id="IPR029063">
    <property type="entry name" value="SAM-dependent_MTases_sf"/>
</dbReference>
<dbReference type="EMBL" id="BAAAPE010000001">
    <property type="protein sequence ID" value="GAA2063095.1"/>
    <property type="molecule type" value="Genomic_DNA"/>
</dbReference>
<gene>
    <name evidence="4" type="ORF">GCM10009801_06710</name>
</gene>
<evidence type="ECO:0000256" key="1">
    <source>
        <dbReference type="ARBA" id="ARBA00022603"/>
    </source>
</evidence>
<evidence type="ECO:0000313" key="4">
    <source>
        <dbReference type="EMBL" id="GAA2063095.1"/>
    </source>
</evidence>
<evidence type="ECO:0000256" key="3">
    <source>
        <dbReference type="ARBA" id="ARBA00022691"/>
    </source>
</evidence>